<evidence type="ECO:0000256" key="5">
    <source>
        <dbReference type="ARBA" id="ARBA00055319"/>
    </source>
</evidence>
<dbReference type="GO" id="GO:0003677">
    <property type="term" value="F:DNA binding"/>
    <property type="evidence" value="ECO:0007669"/>
    <property type="project" value="InterPro"/>
</dbReference>
<sequence>MLNDRRLKVLRAIVTDYVSMHEPVGSKALVERHSLDVSPATVRNDMAALEEEGYLAQPHTSAGRIPTDKGYRLFVDKLADIKPLSPAERKAIETFMAGSADIDDIVHRTVRLLAQFTRQVAIVQYPISDQATVRHIEFVQLSTSKVMVILIDSVGIVEQRMVQASTAPEDLEELRKVFNKLSADQSLDQAAATLSEHELYEKDEVFAALTDAVVDIAQSNPNSEVVVAGFPNLTRYGADYMPMMVQVIEALEEQVVLLKLLSETATEPGQVAVRIGQENSYEPLQATSLVASSYGSPADAYARLGVVGPTRMDYPSAMAAVRAVANYVGRFLSEG</sequence>
<dbReference type="PANTHER" id="PTHR34824:SF1">
    <property type="entry name" value="HEAT-INDUCIBLE TRANSCRIPTION REPRESSOR HRCA"/>
    <property type="match status" value="1"/>
</dbReference>
<feature type="domain" description="HTH deoR-type" evidence="8">
    <location>
        <begin position="16"/>
        <end position="62"/>
    </location>
</feature>
<dbReference type="Gene3D" id="1.10.10.10">
    <property type="entry name" value="Winged helix-like DNA-binding domain superfamily/Winged helix DNA-binding domain"/>
    <property type="match status" value="1"/>
</dbReference>
<evidence type="ECO:0000313" key="9">
    <source>
        <dbReference type="EMBL" id="EPD31931.1"/>
    </source>
</evidence>
<dbReference type="FunFam" id="1.10.10.10:FF:000049">
    <property type="entry name" value="Heat-inducible transcription repressor HrcA"/>
    <property type="match status" value="1"/>
</dbReference>
<dbReference type="InterPro" id="IPR036390">
    <property type="entry name" value="WH_DNA-bd_sf"/>
</dbReference>
<dbReference type="HAMAP" id="MF_00081">
    <property type="entry name" value="HrcA"/>
    <property type="match status" value="1"/>
</dbReference>
<dbReference type="InterPro" id="IPR036388">
    <property type="entry name" value="WH-like_DNA-bd_sf"/>
</dbReference>
<dbReference type="InterPro" id="IPR023120">
    <property type="entry name" value="WHTH_transcript_rep_HrcA_IDD"/>
</dbReference>
<comment type="function">
    <text evidence="5 6">Negative regulator of class I heat shock genes (grpE-dnaK-dnaJ and groELS operons). Prevents heat-shock induction of these operons.</text>
</comment>
<dbReference type="OrthoDB" id="9783139at2"/>
<evidence type="ECO:0000259" key="8">
    <source>
        <dbReference type="Pfam" id="PF08220"/>
    </source>
</evidence>
<dbReference type="InterPro" id="IPR002571">
    <property type="entry name" value="HrcA"/>
</dbReference>
<dbReference type="InterPro" id="IPR021153">
    <property type="entry name" value="HrcA_C"/>
</dbReference>
<dbReference type="AlphaFoldDB" id="S2VYJ3"/>
<evidence type="ECO:0000256" key="2">
    <source>
        <dbReference type="ARBA" id="ARBA00023015"/>
    </source>
</evidence>
<evidence type="ECO:0000256" key="1">
    <source>
        <dbReference type="ARBA" id="ARBA00022491"/>
    </source>
</evidence>
<keyword evidence="4 6" id="KW-0804">Transcription</keyword>
<evidence type="ECO:0000259" key="7">
    <source>
        <dbReference type="Pfam" id="PF01628"/>
    </source>
</evidence>
<dbReference type="Proteomes" id="UP000014417">
    <property type="component" value="Unassembled WGS sequence"/>
</dbReference>
<comment type="similarity">
    <text evidence="6">Belongs to the HrcA family.</text>
</comment>
<dbReference type="EMBL" id="AGZR01000009">
    <property type="protein sequence ID" value="EPD31931.1"/>
    <property type="molecule type" value="Genomic_DNA"/>
</dbReference>
<dbReference type="NCBIfam" id="TIGR00331">
    <property type="entry name" value="hrcA"/>
    <property type="match status" value="1"/>
</dbReference>
<name>S2VYJ3_9ACTN</name>
<dbReference type="STRING" id="883161.HMPREF9306_01488"/>
<accession>S2VYJ3</accession>
<dbReference type="GO" id="GO:0003700">
    <property type="term" value="F:DNA-binding transcription factor activity"/>
    <property type="evidence" value="ECO:0007669"/>
    <property type="project" value="InterPro"/>
</dbReference>
<proteinExistence type="inferred from homology"/>
<dbReference type="Gene3D" id="3.30.390.60">
    <property type="entry name" value="Heat-inducible transcription repressor hrca homolog, domain 3"/>
    <property type="match status" value="1"/>
</dbReference>
<keyword evidence="3 6" id="KW-0346">Stress response</keyword>
<dbReference type="HOGENOM" id="CLU_050019_2_0_11"/>
<dbReference type="PIRSF" id="PIRSF005485">
    <property type="entry name" value="HrcA"/>
    <property type="match status" value="1"/>
</dbReference>
<evidence type="ECO:0000256" key="4">
    <source>
        <dbReference type="ARBA" id="ARBA00023163"/>
    </source>
</evidence>
<dbReference type="Pfam" id="PF08220">
    <property type="entry name" value="HTH_DeoR"/>
    <property type="match status" value="1"/>
</dbReference>
<evidence type="ECO:0000256" key="6">
    <source>
        <dbReference type="HAMAP-Rule" id="MF_00081"/>
    </source>
</evidence>
<dbReference type="Pfam" id="PF01628">
    <property type="entry name" value="HrcA"/>
    <property type="match status" value="1"/>
</dbReference>
<dbReference type="SUPFAM" id="SSF46785">
    <property type="entry name" value="Winged helix' DNA-binding domain"/>
    <property type="match status" value="1"/>
</dbReference>
<dbReference type="GO" id="GO:0045892">
    <property type="term" value="P:negative regulation of DNA-templated transcription"/>
    <property type="evidence" value="ECO:0007669"/>
    <property type="project" value="UniProtKB-UniRule"/>
</dbReference>
<dbReference type="InterPro" id="IPR001034">
    <property type="entry name" value="DeoR_HTH"/>
</dbReference>
<evidence type="ECO:0000256" key="3">
    <source>
        <dbReference type="ARBA" id="ARBA00023016"/>
    </source>
</evidence>
<comment type="caution">
    <text evidence="9">The sequence shown here is derived from an EMBL/GenBank/DDBJ whole genome shotgun (WGS) entry which is preliminary data.</text>
</comment>
<dbReference type="Gene3D" id="3.30.450.40">
    <property type="match status" value="1"/>
</dbReference>
<feature type="domain" description="Heat-inducible transcription repressor HrcA C-terminal" evidence="7">
    <location>
        <begin position="103"/>
        <end position="318"/>
    </location>
</feature>
<gene>
    <name evidence="6" type="primary">hrcA</name>
    <name evidence="9" type="ORF">HMPREF9306_01488</name>
</gene>
<reference evidence="9 10" key="1">
    <citation type="submission" date="2013-04" db="EMBL/GenBank/DDBJ databases">
        <title>The Genome Sequence of Propionimicrobium lymphophilum ACS-093-V-SCH5.</title>
        <authorList>
            <consortium name="The Broad Institute Genomics Platform"/>
            <person name="Earl A."/>
            <person name="Ward D."/>
            <person name="Feldgarden M."/>
            <person name="Gevers D."/>
            <person name="Saerens B."/>
            <person name="Vaneechoutte M."/>
            <person name="Walker B."/>
            <person name="Young S."/>
            <person name="Zeng Q."/>
            <person name="Gargeya S."/>
            <person name="Fitzgerald M."/>
            <person name="Haas B."/>
            <person name="Abouelleil A."/>
            <person name="Allen A.W."/>
            <person name="Alvarado L."/>
            <person name="Arachchi H.M."/>
            <person name="Berlin A.M."/>
            <person name="Chapman S.B."/>
            <person name="Gainer-Dewar J."/>
            <person name="Goldberg J."/>
            <person name="Griggs A."/>
            <person name="Gujja S."/>
            <person name="Hansen M."/>
            <person name="Howarth C."/>
            <person name="Imamovic A."/>
            <person name="Ireland A."/>
            <person name="Larimer J."/>
            <person name="McCowan C."/>
            <person name="Murphy C."/>
            <person name="Pearson M."/>
            <person name="Poon T.W."/>
            <person name="Priest M."/>
            <person name="Roberts A."/>
            <person name="Saif S."/>
            <person name="Shea T."/>
            <person name="Sisk P."/>
            <person name="Sykes S."/>
            <person name="Wortman J."/>
            <person name="Nusbaum C."/>
            <person name="Birren B."/>
        </authorList>
    </citation>
    <scope>NUCLEOTIDE SEQUENCE [LARGE SCALE GENOMIC DNA]</scope>
    <source>
        <strain evidence="9 10">ACS-093-V-SCH5</strain>
    </source>
</reference>
<dbReference type="SUPFAM" id="SSF55781">
    <property type="entry name" value="GAF domain-like"/>
    <property type="match status" value="1"/>
</dbReference>
<protein>
    <recommendedName>
        <fullName evidence="6">Heat-inducible transcription repressor HrcA</fullName>
    </recommendedName>
</protein>
<dbReference type="PATRIC" id="fig|883161.3.peg.1476"/>
<dbReference type="RefSeq" id="WP_016456313.1">
    <property type="nucleotide sequence ID" value="NZ_KE150269.1"/>
</dbReference>
<dbReference type="InterPro" id="IPR029016">
    <property type="entry name" value="GAF-like_dom_sf"/>
</dbReference>
<evidence type="ECO:0000313" key="10">
    <source>
        <dbReference type="Proteomes" id="UP000014417"/>
    </source>
</evidence>
<dbReference type="PANTHER" id="PTHR34824">
    <property type="entry name" value="HEAT-INDUCIBLE TRANSCRIPTION REPRESSOR HRCA"/>
    <property type="match status" value="1"/>
</dbReference>
<keyword evidence="10" id="KW-1185">Reference proteome</keyword>
<keyword evidence="2 6" id="KW-0805">Transcription regulation</keyword>
<keyword evidence="1 6" id="KW-0678">Repressor</keyword>
<organism evidence="9 10">
    <name type="scientific">Propionimicrobium lymphophilum ACS-093-V-SCH5</name>
    <dbReference type="NCBI Taxonomy" id="883161"/>
    <lineage>
        <taxon>Bacteria</taxon>
        <taxon>Bacillati</taxon>
        <taxon>Actinomycetota</taxon>
        <taxon>Actinomycetes</taxon>
        <taxon>Propionibacteriales</taxon>
        <taxon>Propionibacteriaceae</taxon>
        <taxon>Propionimicrobium</taxon>
    </lineage>
</organism>